<dbReference type="RefSeq" id="WP_014705979.1">
    <property type="nucleotide sequence ID" value="NC_017857.3"/>
</dbReference>
<reference evidence="1 2" key="2">
    <citation type="journal article" date="2013" name="Int. J. Syst. Evol. Microbiol.">
        <title>Methylophaga nitratireducenticrescens sp. nov. and Methylophaga frappieri sp. nov., isolated from the biofilm of the methanol-fed denitrification system treating the seawater at the Montreal Biodome.</title>
        <authorList>
            <person name="Villeneuve C."/>
            <person name="Martineau C."/>
            <person name="Mauffrey F."/>
            <person name="Villemur R."/>
        </authorList>
    </citation>
    <scope>NUCLEOTIDE SEQUENCE [LARGE SCALE GENOMIC DNA]</scope>
    <source>
        <strain evidence="1 2">JAM1</strain>
    </source>
</reference>
<protein>
    <submittedName>
        <fullName evidence="1">Uncharacterized protein</fullName>
    </submittedName>
</protein>
<name>I1XGT5_METNJ</name>
<organism evidence="1 2">
    <name type="scientific">Methylophaga nitratireducenticrescens</name>
    <dbReference type="NCBI Taxonomy" id="754476"/>
    <lineage>
        <taxon>Bacteria</taxon>
        <taxon>Pseudomonadati</taxon>
        <taxon>Pseudomonadota</taxon>
        <taxon>Gammaproteobacteria</taxon>
        <taxon>Thiotrichales</taxon>
        <taxon>Piscirickettsiaceae</taxon>
        <taxon>Methylophaga</taxon>
    </lineage>
</organism>
<evidence type="ECO:0000313" key="1">
    <source>
        <dbReference type="EMBL" id="AFI83604.1"/>
    </source>
</evidence>
<reference evidence="1 2" key="1">
    <citation type="journal article" date="2012" name="J. Bacteriol.">
        <title>Complete genome sequences of Methylophaga sp. strain JAM1 and Methylophaga sp. strain JAM7.</title>
        <authorList>
            <person name="Villeneuve C."/>
            <person name="Martineau C."/>
            <person name="Mauffrey F."/>
            <person name="Villemur R."/>
        </authorList>
    </citation>
    <scope>NUCLEOTIDE SEQUENCE [LARGE SCALE GENOMIC DNA]</scope>
    <source>
        <strain evidence="1 2">JAM1</strain>
    </source>
</reference>
<accession>I1XGT5</accession>
<gene>
    <name evidence="1" type="ordered locus">Q7A_759</name>
</gene>
<keyword evidence="2" id="KW-1185">Reference proteome</keyword>
<dbReference type="Proteomes" id="UP000009144">
    <property type="component" value="Chromosome"/>
</dbReference>
<dbReference type="HOGENOM" id="CLU_3292307_0_0_6"/>
<dbReference type="AlphaFoldDB" id="I1XGT5"/>
<sequence length="40" mass="4801">MFKLVLTGGAYKHYTESFMTPEQIDDVDISKFLREEERYI</sequence>
<dbReference type="STRING" id="754476.Q7A_759"/>
<dbReference type="PATRIC" id="fig|754476.3.peg.748"/>
<proteinExistence type="predicted"/>
<evidence type="ECO:0000313" key="2">
    <source>
        <dbReference type="Proteomes" id="UP000009144"/>
    </source>
</evidence>
<dbReference type="EMBL" id="CP003390">
    <property type="protein sequence ID" value="AFI83604.1"/>
    <property type="molecule type" value="Genomic_DNA"/>
</dbReference>